<dbReference type="PANTHER" id="PTHR11662:SF399">
    <property type="entry name" value="FI19708P1-RELATED"/>
    <property type="match status" value="1"/>
</dbReference>
<feature type="transmembrane region" description="Helical" evidence="6">
    <location>
        <begin position="264"/>
        <end position="285"/>
    </location>
</feature>
<evidence type="ECO:0000256" key="5">
    <source>
        <dbReference type="SAM" id="MobiDB-lite"/>
    </source>
</evidence>
<evidence type="ECO:0000313" key="9">
    <source>
        <dbReference type="Proteomes" id="UP000516320"/>
    </source>
</evidence>
<organism evidence="8 9">
    <name type="scientific">Corynebacterium poyangense</name>
    <dbReference type="NCBI Taxonomy" id="2684405"/>
    <lineage>
        <taxon>Bacteria</taxon>
        <taxon>Bacillati</taxon>
        <taxon>Actinomycetota</taxon>
        <taxon>Actinomycetes</taxon>
        <taxon>Mycobacteriales</taxon>
        <taxon>Corynebacteriaceae</taxon>
        <taxon>Corynebacterium</taxon>
    </lineage>
</organism>
<protein>
    <submittedName>
        <fullName evidence="8">MFS transporter</fullName>
    </submittedName>
</protein>
<accession>A0A7H0SSE7</accession>
<evidence type="ECO:0000256" key="4">
    <source>
        <dbReference type="ARBA" id="ARBA00023136"/>
    </source>
</evidence>
<keyword evidence="4 6" id="KW-0472">Membrane</keyword>
<dbReference type="KEGG" id="cpoy:GP475_08110"/>
<dbReference type="InterPro" id="IPR050382">
    <property type="entry name" value="MFS_Na/Anion_cotransporter"/>
</dbReference>
<evidence type="ECO:0000256" key="1">
    <source>
        <dbReference type="ARBA" id="ARBA00004651"/>
    </source>
</evidence>
<evidence type="ECO:0000256" key="6">
    <source>
        <dbReference type="SAM" id="Phobius"/>
    </source>
</evidence>
<feature type="compositionally biased region" description="Low complexity" evidence="5">
    <location>
        <begin position="194"/>
        <end position="205"/>
    </location>
</feature>
<gene>
    <name evidence="8" type="ORF">GP475_08110</name>
</gene>
<feature type="transmembrane region" description="Helical" evidence="6">
    <location>
        <begin position="68"/>
        <end position="87"/>
    </location>
</feature>
<dbReference type="PROSITE" id="PS50850">
    <property type="entry name" value="MFS"/>
    <property type="match status" value="1"/>
</dbReference>
<keyword evidence="2 6" id="KW-0812">Transmembrane</keyword>
<proteinExistence type="predicted"/>
<feature type="domain" description="Major facilitator superfamily (MFS) profile" evidence="7">
    <location>
        <begin position="1"/>
        <end position="421"/>
    </location>
</feature>
<sequence length="436" mass="47027">MVWAAAVLLYVIAITGRTSFGVAGVEAIQRFHVDASRTAVFTAVQVGVYALAQIPTGILIDRFGPRRLLLFGALCMGFGQIVLGFSSSYGVALIARVLIGAGDATAFLSVMRLLPLWFPLRKTPIFSQLSASIGQLGQFISAVPFLALLHTAGWTWSFLSLGAVGILVAMAAAILVDDAPDSADNRGKRPLLQHTSSQAHSTTSHPTKKLRVKVGLRSQMKKVTSQAVCWQAFFTHYTGILPQLIFTMLWGMPLMTMGMGLSSAQAGLILTINTIGSIIFGPVMGFVSARLGQHRDIAGIIAASGMTVAWLFFFYPTTPRGFFGVFLISIVTAACTPVSNFGFDYVREELSPTIVATGTGLGNMGGFLAGMITTQLFGFLLDAAATHTTYTWHDFRFAWLSVTGMWFIGMMGLIIARRRRRASAPCAVRYIERSEG</sequence>
<evidence type="ECO:0000256" key="2">
    <source>
        <dbReference type="ARBA" id="ARBA00022692"/>
    </source>
</evidence>
<feature type="transmembrane region" description="Helical" evidence="6">
    <location>
        <begin position="227"/>
        <end position="252"/>
    </location>
</feature>
<dbReference type="AlphaFoldDB" id="A0A7H0SSE7"/>
<feature type="transmembrane region" description="Helical" evidence="6">
    <location>
        <begin position="154"/>
        <end position="176"/>
    </location>
</feature>
<evidence type="ECO:0000259" key="7">
    <source>
        <dbReference type="PROSITE" id="PS50850"/>
    </source>
</evidence>
<feature type="transmembrane region" description="Helical" evidence="6">
    <location>
        <begin position="397"/>
        <end position="416"/>
    </location>
</feature>
<feature type="transmembrane region" description="Helical" evidence="6">
    <location>
        <begin position="321"/>
        <end position="343"/>
    </location>
</feature>
<comment type="subcellular location">
    <subcellularLocation>
        <location evidence="1">Cell membrane</location>
        <topology evidence="1">Multi-pass membrane protein</topology>
    </subcellularLocation>
</comment>
<dbReference type="InterPro" id="IPR036259">
    <property type="entry name" value="MFS_trans_sf"/>
</dbReference>
<dbReference type="Proteomes" id="UP000516320">
    <property type="component" value="Chromosome"/>
</dbReference>
<dbReference type="InterPro" id="IPR020846">
    <property type="entry name" value="MFS_dom"/>
</dbReference>
<name>A0A7H0SSE7_9CORY</name>
<dbReference type="PANTHER" id="PTHR11662">
    <property type="entry name" value="SOLUTE CARRIER FAMILY 17"/>
    <property type="match status" value="1"/>
</dbReference>
<feature type="transmembrane region" description="Helical" evidence="6">
    <location>
        <begin position="297"/>
        <end position="315"/>
    </location>
</feature>
<feature type="transmembrane region" description="Helical" evidence="6">
    <location>
        <begin position="93"/>
        <end position="114"/>
    </location>
</feature>
<feature type="transmembrane region" description="Helical" evidence="6">
    <location>
        <begin position="355"/>
        <end position="377"/>
    </location>
</feature>
<keyword evidence="9" id="KW-1185">Reference proteome</keyword>
<dbReference type="Gene3D" id="1.20.1250.20">
    <property type="entry name" value="MFS general substrate transporter like domains"/>
    <property type="match status" value="2"/>
</dbReference>
<dbReference type="GO" id="GO:0005886">
    <property type="term" value="C:plasma membrane"/>
    <property type="evidence" value="ECO:0007669"/>
    <property type="project" value="UniProtKB-SubCell"/>
</dbReference>
<dbReference type="GO" id="GO:0022857">
    <property type="term" value="F:transmembrane transporter activity"/>
    <property type="evidence" value="ECO:0007669"/>
    <property type="project" value="InterPro"/>
</dbReference>
<dbReference type="CDD" id="cd06174">
    <property type="entry name" value="MFS"/>
    <property type="match status" value="1"/>
</dbReference>
<feature type="transmembrane region" description="Helical" evidence="6">
    <location>
        <begin position="126"/>
        <end position="148"/>
    </location>
</feature>
<dbReference type="EMBL" id="CP046884">
    <property type="protein sequence ID" value="QNQ91472.1"/>
    <property type="molecule type" value="Genomic_DNA"/>
</dbReference>
<feature type="region of interest" description="Disordered" evidence="5">
    <location>
        <begin position="186"/>
        <end position="209"/>
    </location>
</feature>
<feature type="transmembrane region" description="Helical" evidence="6">
    <location>
        <begin position="37"/>
        <end position="56"/>
    </location>
</feature>
<keyword evidence="3 6" id="KW-1133">Transmembrane helix</keyword>
<evidence type="ECO:0000313" key="8">
    <source>
        <dbReference type="EMBL" id="QNQ91472.1"/>
    </source>
</evidence>
<reference evidence="8 9" key="1">
    <citation type="submission" date="2019-12" db="EMBL/GenBank/DDBJ databases">
        <title>Corynebacterium sp. nov., isolated from feces of the Anser Albifrons in China.</title>
        <authorList>
            <person name="Liu Q."/>
        </authorList>
    </citation>
    <scope>NUCLEOTIDE SEQUENCE [LARGE SCALE GENOMIC DNA]</scope>
    <source>
        <strain evidence="8 9">4H37-19</strain>
    </source>
</reference>
<evidence type="ECO:0000256" key="3">
    <source>
        <dbReference type="ARBA" id="ARBA00022989"/>
    </source>
</evidence>
<dbReference type="InterPro" id="IPR011701">
    <property type="entry name" value="MFS"/>
</dbReference>
<dbReference type="Pfam" id="PF07690">
    <property type="entry name" value="MFS_1"/>
    <property type="match status" value="1"/>
</dbReference>
<dbReference type="SUPFAM" id="SSF103473">
    <property type="entry name" value="MFS general substrate transporter"/>
    <property type="match status" value="1"/>
</dbReference>